<dbReference type="FunFam" id="3.40.50.720:FF:000311">
    <property type="entry name" value="Ornithine cyclodeaminase"/>
    <property type="match status" value="1"/>
</dbReference>
<evidence type="ECO:0000313" key="3">
    <source>
        <dbReference type="Proteomes" id="UP000256794"/>
    </source>
</evidence>
<dbReference type="EMBL" id="QUMX01000034">
    <property type="protein sequence ID" value="REG36587.1"/>
    <property type="molecule type" value="Genomic_DNA"/>
</dbReference>
<dbReference type="GO" id="GO:0005737">
    <property type="term" value="C:cytoplasm"/>
    <property type="evidence" value="ECO:0007669"/>
    <property type="project" value="TreeGrafter"/>
</dbReference>
<dbReference type="Pfam" id="PF02423">
    <property type="entry name" value="OCD_Mu_crystall"/>
    <property type="match status" value="1"/>
</dbReference>
<comment type="caution">
    <text evidence="2">The sequence shown here is derived from an EMBL/GenBank/DDBJ whole genome shotgun (WGS) entry which is preliminary data.</text>
</comment>
<dbReference type="Gene3D" id="3.40.50.720">
    <property type="entry name" value="NAD(P)-binding Rossmann-like Domain"/>
    <property type="match status" value="1"/>
</dbReference>
<keyword evidence="3" id="KW-1185">Reference proteome</keyword>
<evidence type="ECO:0000313" key="2">
    <source>
        <dbReference type="EMBL" id="REG36587.1"/>
    </source>
</evidence>
<dbReference type="Gene3D" id="3.30.1780.10">
    <property type="entry name" value="ornithine cyclodeaminase, domain 1"/>
    <property type="match status" value="1"/>
</dbReference>
<dbReference type="GO" id="GO:0019752">
    <property type="term" value="P:carboxylic acid metabolic process"/>
    <property type="evidence" value="ECO:0007669"/>
    <property type="project" value="UniProtKB-ARBA"/>
</dbReference>
<dbReference type="RefSeq" id="WP_036755471.1">
    <property type="nucleotide sequence ID" value="NZ_CP035286.1"/>
</dbReference>
<protein>
    <submittedName>
        <fullName evidence="2">Ornithine cyclodeaminase</fullName>
    </submittedName>
</protein>
<dbReference type="Proteomes" id="UP000256794">
    <property type="component" value="Unassembled WGS sequence"/>
</dbReference>
<dbReference type="PANTHER" id="PTHR13812">
    <property type="entry name" value="KETIMINE REDUCTASE MU-CRYSTALLIN"/>
    <property type="match status" value="1"/>
</dbReference>
<proteinExistence type="inferred from homology"/>
<dbReference type="PANTHER" id="PTHR13812:SF19">
    <property type="entry name" value="KETIMINE REDUCTASE MU-CRYSTALLIN"/>
    <property type="match status" value="1"/>
</dbReference>
<dbReference type="SUPFAM" id="SSF51735">
    <property type="entry name" value="NAD(P)-binding Rossmann-fold domains"/>
    <property type="match status" value="1"/>
</dbReference>
<dbReference type="InterPro" id="IPR036291">
    <property type="entry name" value="NAD(P)-bd_dom_sf"/>
</dbReference>
<dbReference type="InterPro" id="IPR023401">
    <property type="entry name" value="ODC_N"/>
</dbReference>
<dbReference type="InterPro" id="IPR003462">
    <property type="entry name" value="ODC_Mu_crystall"/>
</dbReference>
<reference evidence="2 3" key="1">
    <citation type="submission" date="2018-08" db="EMBL/GenBank/DDBJ databases">
        <title>Genomic Encyclopedia of Archaeal and Bacterial Type Strains, Phase II (KMG-II): from individual species to whole genera.</title>
        <authorList>
            <person name="Goeker M."/>
        </authorList>
    </citation>
    <scope>NUCLEOTIDE SEQUENCE [LARGE SCALE GENOMIC DNA]</scope>
    <source>
        <strain evidence="2 3">DSM 582</strain>
    </source>
</reference>
<gene>
    <name evidence="2" type="ORF">ATH84_103452</name>
</gene>
<evidence type="ECO:0000256" key="1">
    <source>
        <dbReference type="ARBA" id="ARBA00008903"/>
    </source>
</evidence>
<organism evidence="2 3">
    <name type="scientific">Paracoccus versutus</name>
    <name type="common">Thiobacillus versutus</name>
    <dbReference type="NCBI Taxonomy" id="34007"/>
    <lineage>
        <taxon>Bacteria</taxon>
        <taxon>Pseudomonadati</taxon>
        <taxon>Pseudomonadota</taxon>
        <taxon>Alphaproteobacteria</taxon>
        <taxon>Rhodobacterales</taxon>
        <taxon>Paracoccaceae</taxon>
        <taxon>Paracoccus</taxon>
    </lineage>
</organism>
<sequence length="319" mass="33513">MLPAVLTYEASVHALSWPGAIDALRRGHRLPRPEQGDLLLGSGDARLLNRAARIEGLGFAIKGDSIFPGNAAKGLPTVHGAVLLYDPDCGAVRAVIDSQLVTQVKTVADSLLGAQCLARPDSRHLLIVGAGAVAATLARGYDAAFPGIERISIWSRRTEQAQALAATLGDLRAKVAAVENLPEAVGQADIVSAATMARQPVLLGEWVRPGTHVDLIGAFTPEMREADDALIASALVYVDFVDTVVDRIGEIMQPILSGAISRGHVQGDLYDLVAADGSSRRSDDQVTLFKNGGGAHLDLMIASYVVEAVEASRICSTDG</sequence>
<name>A0AAQ0HEL7_PARVE</name>
<dbReference type="AlphaFoldDB" id="A0AAQ0HEL7"/>
<accession>A0AAQ0HEL7</accession>
<comment type="similarity">
    <text evidence="1">Belongs to the ornithine cyclodeaminase/mu-crystallin family.</text>
</comment>
<dbReference type="GO" id="GO:0016491">
    <property type="term" value="F:oxidoreductase activity"/>
    <property type="evidence" value="ECO:0007669"/>
    <property type="project" value="UniProtKB-ARBA"/>
</dbReference>